<dbReference type="Gene3D" id="3.20.20.80">
    <property type="entry name" value="Glycosidases"/>
    <property type="match status" value="3"/>
</dbReference>
<name>A0A9D4Q2W2_RHISA</name>
<dbReference type="InterPro" id="IPR017853">
    <property type="entry name" value="GH"/>
</dbReference>
<comment type="catalytic activity">
    <reaction evidence="1">
        <text>a beta-D-glucosyl-(1&lt;-&gt;1')-N-acylsphing-4-enine + H2O = an N-acylsphing-4-enine + D-glucose</text>
        <dbReference type="Rhea" id="RHEA:13269"/>
        <dbReference type="ChEBI" id="CHEBI:4167"/>
        <dbReference type="ChEBI" id="CHEBI:15377"/>
        <dbReference type="ChEBI" id="CHEBI:22801"/>
        <dbReference type="ChEBI" id="CHEBI:52639"/>
        <dbReference type="EC" id="3.2.1.45"/>
    </reaction>
    <physiologicalReaction direction="left-to-right" evidence="1">
        <dbReference type="Rhea" id="RHEA:13270"/>
    </physiologicalReaction>
</comment>
<dbReference type="InterPro" id="IPR001139">
    <property type="entry name" value="Glyco_hydro_30"/>
</dbReference>
<protein>
    <recommendedName>
        <fullName evidence="3 6">Glucosylceramidase</fullName>
        <ecNumber evidence="3 6">3.2.1.45</ecNumber>
    </recommendedName>
</protein>
<dbReference type="AlphaFoldDB" id="A0A9D4Q2W2"/>
<keyword evidence="6" id="KW-0443">Lipid metabolism</keyword>
<dbReference type="VEuPathDB" id="VectorBase:RSAN_029813"/>
<comment type="caution">
    <text evidence="8">The sequence shown here is derived from an EMBL/GenBank/DDBJ whole genome shotgun (WGS) entry which is preliminary data.</text>
</comment>
<dbReference type="Proteomes" id="UP000821837">
    <property type="component" value="Chromosome 3"/>
</dbReference>
<accession>A0A9D4Q2W2</accession>
<dbReference type="EC" id="3.2.1.45" evidence="3 6"/>
<evidence type="ECO:0000256" key="5">
    <source>
        <dbReference type="ARBA" id="ARBA00022801"/>
    </source>
</evidence>
<evidence type="ECO:0000256" key="4">
    <source>
        <dbReference type="ARBA" id="ARBA00022729"/>
    </source>
</evidence>
<keyword evidence="5 6" id="KW-0378">Hydrolase</keyword>
<reference evidence="8" key="1">
    <citation type="journal article" date="2020" name="Cell">
        <title>Large-Scale Comparative Analyses of Tick Genomes Elucidate Their Genetic Diversity and Vector Capacities.</title>
        <authorList>
            <consortium name="Tick Genome and Microbiome Consortium (TIGMIC)"/>
            <person name="Jia N."/>
            <person name="Wang J."/>
            <person name="Shi W."/>
            <person name="Du L."/>
            <person name="Sun Y."/>
            <person name="Zhan W."/>
            <person name="Jiang J.F."/>
            <person name="Wang Q."/>
            <person name="Zhang B."/>
            <person name="Ji P."/>
            <person name="Bell-Sakyi L."/>
            <person name="Cui X.M."/>
            <person name="Yuan T.T."/>
            <person name="Jiang B.G."/>
            <person name="Yang W.F."/>
            <person name="Lam T.T."/>
            <person name="Chang Q.C."/>
            <person name="Ding S.J."/>
            <person name="Wang X.J."/>
            <person name="Zhu J.G."/>
            <person name="Ruan X.D."/>
            <person name="Zhao L."/>
            <person name="Wei J.T."/>
            <person name="Ye R.Z."/>
            <person name="Que T.C."/>
            <person name="Du C.H."/>
            <person name="Zhou Y.H."/>
            <person name="Cheng J.X."/>
            <person name="Dai P.F."/>
            <person name="Guo W.B."/>
            <person name="Han X.H."/>
            <person name="Huang E.J."/>
            <person name="Li L.F."/>
            <person name="Wei W."/>
            <person name="Gao Y.C."/>
            <person name="Liu J.Z."/>
            <person name="Shao H.Z."/>
            <person name="Wang X."/>
            <person name="Wang C.C."/>
            <person name="Yang T.C."/>
            <person name="Huo Q.B."/>
            <person name="Li W."/>
            <person name="Chen H.Y."/>
            <person name="Chen S.E."/>
            <person name="Zhou L.G."/>
            <person name="Ni X.B."/>
            <person name="Tian J.H."/>
            <person name="Sheng Y."/>
            <person name="Liu T."/>
            <person name="Pan Y.S."/>
            <person name="Xia L.Y."/>
            <person name="Li J."/>
            <person name="Zhao F."/>
            <person name="Cao W.C."/>
        </authorList>
    </citation>
    <scope>NUCLEOTIDE SEQUENCE</scope>
    <source>
        <strain evidence="8">Rsan-2018</strain>
    </source>
</reference>
<keyword evidence="4" id="KW-0732">Signal</keyword>
<evidence type="ECO:0000259" key="7">
    <source>
        <dbReference type="Pfam" id="PF02055"/>
    </source>
</evidence>
<evidence type="ECO:0000256" key="3">
    <source>
        <dbReference type="ARBA" id="ARBA00012658"/>
    </source>
</evidence>
<reference evidence="8" key="2">
    <citation type="submission" date="2021-09" db="EMBL/GenBank/DDBJ databases">
        <authorList>
            <person name="Jia N."/>
            <person name="Wang J."/>
            <person name="Shi W."/>
            <person name="Du L."/>
            <person name="Sun Y."/>
            <person name="Zhan W."/>
            <person name="Jiang J."/>
            <person name="Wang Q."/>
            <person name="Zhang B."/>
            <person name="Ji P."/>
            <person name="Sakyi L.B."/>
            <person name="Cui X."/>
            <person name="Yuan T."/>
            <person name="Jiang B."/>
            <person name="Yang W."/>
            <person name="Lam T.T.-Y."/>
            <person name="Chang Q."/>
            <person name="Ding S."/>
            <person name="Wang X."/>
            <person name="Zhu J."/>
            <person name="Ruan X."/>
            <person name="Zhao L."/>
            <person name="Wei J."/>
            <person name="Que T."/>
            <person name="Du C."/>
            <person name="Cheng J."/>
            <person name="Dai P."/>
            <person name="Han X."/>
            <person name="Huang E."/>
            <person name="Gao Y."/>
            <person name="Liu J."/>
            <person name="Shao H."/>
            <person name="Ye R."/>
            <person name="Li L."/>
            <person name="Wei W."/>
            <person name="Wang X."/>
            <person name="Wang C."/>
            <person name="Huo Q."/>
            <person name="Li W."/>
            <person name="Guo W."/>
            <person name="Chen H."/>
            <person name="Chen S."/>
            <person name="Zhou L."/>
            <person name="Zhou L."/>
            <person name="Ni X."/>
            <person name="Tian J."/>
            <person name="Zhou Y."/>
            <person name="Sheng Y."/>
            <person name="Liu T."/>
            <person name="Pan Y."/>
            <person name="Xia L."/>
            <person name="Li J."/>
            <person name="Zhao F."/>
            <person name="Cao W."/>
        </authorList>
    </citation>
    <scope>NUCLEOTIDE SEQUENCE</scope>
    <source>
        <strain evidence="8">Rsan-2018</strain>
        <tissue evidence="8">Larvae</tissue>
    </source>
</reference>
<comment type="similarity">
    <text evidence="2 6">Belongs to the glycosyl hydrolase 30 family.</text>
</comment>
<evidence type="ECO:0000313" key="9">
    <source>
        <dbReference type="Proteomes" id="UP000821837"/>
    </source>
</evidence>
<dbReference type="GO" id="GO:0016020">
    <property type="term" value="C:membrane"/>
    <property type="evidence" value="ECO:0007669"/>
    <property type="project" value="GOC"/>
</dbReference>
<dbReference type="PRINTS" id="PR00843">
    <property type="entry name" value="GLHYDRLASE30"/>
</dbReference>
<dbReference type="GO" id="GO:0006680">
    <property type="term" value="P:glucosylceramide catabolic process"/>
    <property type="evidence" value="ECO:0007669"/>
    <property type="project" value="TreeGrafter"/>
</dbReference>
<keyword evidence="6" id="KW-0326">Glycosidase</keyword>
<dbReference type="VEuPathDB" id="VectorBase:RSAN_046552"/>
<evidence type="ECO:0000256" key="6">
    <source>
        <dbReference type="RuleBase" id="RU361188"/>
    </source>
</evidence>
<dbReference type="InterPro" id="IPR033453">
    <property type="entry name" value="Glyco_hydro_30_TIM-barrel"/>
</dbReference>
<dbReference type="SUPFAM" id="SSF51445">
    <property type="entry name" value="(Trans)glycosidases"/>
    <property type="match status" value="2"/>
</dbReference>
<dbReference type="PANTHER" id="PTHR11069:SF23">
    <property type="entry name" value="LYSOSOMAL ACID GLUCOSYLCERAMIDASE"/>
    <property type="match status" value="1"/>
</dbReference>
<feature type="domain" description="Glycosyl hydrolase family 30 TIM-barrel" evidence="7">
    <location>
        <begin position="149"/>
        <end position="228"/>
    </location>
</feature>
<evidence type="ECO:0000313" key="8">
    <source>
        <dbReference type="EMBL" id="KAH7963408.1"/>
    </source>
</evidence>
<gene>
    <name evidence="8" type="ORF">HPB52_020976</name>
</gene>
<dbReference type="GO" id="GO:0004348">
    <property type="term" value="F:glucosylceramidase activity"/>
    <property type="evidence" value="ECO:0007669"/>
    <property type="project" value="UniProtKB-EC"/>
</dbReference>
<keyword evidence="9" id="KW-1185">Reference proteome</keyword>
<feature type="domain" description="Glycosyl hydrolase family 30 TIM-barrel" evidence="7">
    <location>
        <begin position="10"/>
        <end position="57"/>
    </location>
</feature>
<dbReference type="Pfam" id="PF02055">
    <property type="entry name" value="Glyco_hydro_30"/>
    <property type="match status" value="2"/>
</dbReference>
<proteinExistence type="inferred from homology"/>
<sequence>MDNLIGPWVLDKVHQHFPDKFILATEACAGFDAIFKDKVILGSWERAEQYASDILENGIVLKSKAVALDCQPRDYGWGSFVCVCSPNRCDFVGDIGDLLSGAAVVFESSKAGLRFAKTTTTFSETTDVADGDDSEVLLINSSRTYQRVLGFGGAFTDSVGINLNSLPTEMRDDILKSYYSKEGIEYNMGRIPLASTDFSVRKYTYDDSPDDFELKNFTLAHEDFDLKVLSDDEAAKYVHGVGVHWYKNNFIGPAVLDDVREDFPDKFILATEACTGYETTTVNKVKLGSWDRAERYASDIIEVSEALSNEN</sequence>
<evidence type="ECO:0000256" key="2">
    <source>
        <dbReference type="ARBA" id="ARBA00005382"/>
    </source>
</evidence>
<dbReference type="PANTHER" id="PTHR11069">
    <property type="entry name" value="GLUCOSYLCERAMIDASE"/>
    <property type="match status" value="1"/>
</dbReference>
<dbReference type="EMBL" id="JABSTV010001249">
    <property type="protein sequence ID" value="KAH7963408.1"/>
    <property type="molecule type" value="Genomic_DNA"/>
</dbReference>
<keyword evidence="6" id="KW-0746">Sphingolipid metabolism</keyword>
<organism evidence="8 9">
    <name type="scientific">Rhipicephalus sanguineus</name>
    <name type="common">Brown dog tick</name>
    <name type="synonym">Ixodes sanguineus</name>
    <dbReference type="NCBI Taxonomy" id="34632"/>
    <lineage>
        <taxon>Eukaryota</taxon>
        <taxon>Metazoa</taxon>
        <taxon>Ecdysozoa</taxon>
        <taxon>Arthropoda</taxon>
        <taxon>Chelicerata</taxon>
        <taxon>Arachnida</taxon>
        <taxon>Acari</taxon>
        <taxon>Parasitiformes</taxon>
        <taxon>Ixodida</taxon>
        <taxon>Ixodoidea</taxon>
        <taxon>Ixodidae</taxon>
        <taxon>Rhipicephalinae</taxon>
        <taxon>Rhipicephalus</taxon>
        <taxon>Rhipicephalus</taxon>
    </lineage>
</organism>
<evidence type="ECO:0000256" key="1">
    <source>
        <dbReference type="ARBA" id="ARBA00001013"/>
    </source>
</evidence>